<proteinExistence type="predicted"/>
<evidence type="ECO:0000313" key="1">
    <source>
        <dbReference type="EMBL" id="UUD66067.1"/>
    </source>
</evidence>
<gene>
    <name evidence="1" type="ORF">D16iCDA_02070</name>
</gene>
<protein>
    <submittedName>
        <fullName evidence="1">Uncharacterized protein</fullName>
    </submittedName>
</protein>
<dbReference type="Proteomes" id="UP000887421">
    <property type="component" value="Chromosome"/>
</dbReference>
<keyword evidence="2" id="KW-1185">Reference proteome</keyword>
<evidence type="ECO:0000313" key="2">
    <source>
        <dbReference type="Proteomes" id="UP000887421"/>
    </source>
</evidence>
<dbReference type="EMBL" id="CP076114">
    <property type="protein sequence ID" value="UUD66067.1"/>
    <property type="molecule type" value="Genomic_DNA"/>
</dbReference>
<sequence length="112" mass="12351">MRANNPNAYAFQDWVTWVALLAIRKDGAYVMVEEKVATGEMSEEELAVKTMGILQAKMKRMTQEKAALQAENARIRPAAPVGATVGQRSCLGVVDFARKLPGVNTMQVQRDL</sequence>
<accession>A0ABY5JDE6</accession>
<name>A0ABY5JDE6_9GAMM</name>
<reference evidence="1" key="1">
    <citation type="submission" date="2021-05" db="EMBL/GenBank/DDBJ databases">
        <title>Complete genome sequence of Pseudomonas seleniipraecipitans strain D1-6.</title>
        <authorList>
            <person name="Lafi F."/>
            <person name="Eida A."/>
            <person name="Alam I."/>
            <person name="Hert H."/>
            <person name="Saad M."/>
        </authorList>
    </citation>
    <scope>NUCLEOTIDE SEQUENCE</scope>
    <source>
        <strain evidence="1">D1-6</strain>
    </source>
</reference>
<organism evidence="1 2">
    <name type="scientific">Phytopseudomonas seleniipraecipitans</name>
    <dbReference type="NCBI Taxonomy" id="640205"/>
    <lineage>
        <taxon>Bacteria</taxon>
        <taxon>Pseudomonadati</taxon>
        <taxon>Pseudomonadota</taxon>
        <taxon>Gammaproteobacteria</taxon>
        <taxon>Pseudomonadales</taxon>
        <taxon>Pseudomonadaceae</taxon>
        <taxon>Phytopseudomonas</taxon>
    </lineage>
</organism>